<protein>
    <submittedName>
        <fullName evidence="2">Transcriptional regulator, PadR family</fullName>
    </submittedName>
</protein>
<evidence type="ECO:0000313" key="2">
    <source>
        <dbReference type="EMBL" id="SHF90600.1"/>
    </source>
</evidence>
<dbReference type="Pfam" id="PF03551">
    <property type="entry name" value="PadR"/>
    <property type="match status" value="1"/>
</dbReference>
<dbReference type="SUPFAM" id="SSF46785">
    <property type="entry name" value="Winged helix' DNA-binding domain"/>
    <property type="match status" value="1"/>
</dbReference>
<gene>
    <name evidence="2" type="ORF">SAMN05444320_105430</name>
</gene>
<dbReference type="PANTHER" id="PTHR43252:SF4">
    <property type="entry name" value="TRANSCRIPTIONAL REGULATORY PROTEIN"/>
    <property type="match status" value="1"/>
</dbReference>
<proteinExistence type="predicted"/>
<dbReference type="Proteomes" id="UP000184501">
    <property type="component" value="Unassembled WGS sequence"/>
</dbReference>
<dbReference type="RefSeq" id="WP_073484619.1">
    <property type="nucleotide sequence ID" value="NZ_FQVN01000005.1"/>
</dbReference>
<name>A0A1M5FGC5_STRHI</name>
<dbReference type="OrthoDB" id="8443918at2"/>
<organism evidence="2 3">
    <name type="scientific">Streptoalloteichus hindustanus</name>
    <dbReference type="NCBI Taxonomy" id="2017"/>
    <lineage>
        <taxon>Bacteria</taxon>
        <taxon>Bacillati</taxon>
        <taxon>Actinomycetota</taxon>
        <taxon>Actinomycetes</taxon>
        <taxon>Pseudonocardiales</taxon>
        <taxon>Pseudonocardiaceae</taxon>
        <taxon>Streptoalloteichus</taxon>
    </lineage>
</organism>
<evidence type="ECO:0000259" key="1">
    <source>
        <dbReference type="Pfam" id="PF03551"/>
    </source>
</evidence>
<evidence type="ECO:0000313" key="3">
    <source>
        <dbReference type="Proteomes" id="UP000184501"/>
    </source>
</evidence>
<dbReference type="STRING" id="2017.SAMN05444320_105430"/>
<dbReference type="AlphaFoldDB" id="A0A1M5FGC5"/>
<dbReference type="Gene3D" id="1.10.10.10">
    <property type="entry name" value="Winged helix-like DNA-binding domain superfamily/Winged helix DNA-binding domain"/>
    <property type="match status" value="1"/>
</dbReference>
<accession>A0A1M5FGC5</accession>
<dbReference type="PANTHER" id="PTHR43252">
    <property type="entry name" value="TRANSCRIPTIONAL REGULATOR YQJI"/>
    <property type="match status" value="1"/>
</dbReference>
<keyword evidence="3" id="KW-1185">Reference proteome</keyword>
<dbReference type="InterPro" id="IPR036388">
    <property type="entry name" value="WH-like_DNA-bd_sf"/>
</dbReference>
<dbReference type="EMBL" id="FQVN01000005">
    <property type="protein sequence ID" value="SHF90600.1"/>
    <property type="molecule type" value="Genomic_DNA"/>
</dbReference>
<dbReference type="InterPro" id="IPR036390">
    <property type="entry name" value="WH_DNA-bd_sf"/>
</dbReference>
<reference evidence="2 3" key="1">
    <citation type="submission" date="2016-11" db="EMBL/GenBank/DDBJ databases">
        <authorList>
            <person name="Jaros S."/>
            <person name="Januszkiewicz K."/>
            <person name="Wedrychowicz H."/>
        </authorList>
    </citation>
    <scope>NUCLEOTIDE SEQUENCE [LARGE SCALE GENOMIC DNA]</scope>
    <source>
        <strain evidence="2 3">DSM 44523</strain>
    </source>
</reference>
<sequence>MSARRTSARDLVAVAVLALLSEGPTHPYDMVRTIRERRWDFLSGLPRGLYHAVERLTGSGWAEPVETVREGQRPERTVLRITEEGRRELHDWVRDLLVHASTPDAFSAALTCFHVLEERDRLAGLEFRAARLAGRVAELDAQLARVRDRLPRAVLLDDEYRRALCHAELEWVEALIADLVSGAVNWDFMSEEEGGPSTS</sequence>
<feature type="domain" description="Transcription regulator PadR N-terminal" evidence="1">
    <location>
        <begin position="16"/>
        <end position="90"/>
    </location>
</feature>
<dbReference type="InterPro" id="IPR005149">
    <property type="entry name" value="Tscrpt_reg_PadR_N"/>
</dbReference>